<reference evidence="3" key="1">
    <citation type="submission" date="2020-02" db="EMBL/GenBank/DDBJ databases">
        <authorList>
            <person name="Meier V. D."/>
        </authorList>
    </citation>
    <scope>NUCLEOTIDE SEQUENCE</scope>
    <source>
        <strain evidence="3">AVDCRST_MAG19</strain>
    </source>
</reference>
<dbReference type="AlphaFoldDB" id="A0A6J4VKC9"/>
<evidence type="ECO:0000259" key="2">
    <source>
        <dbReference type="Pfam" id="PF08327"/>
    </source>
</evidence>
<dbReference type="CDD" id="cd07814">
    <property type="entry name" value="SRPBCC_CalC_Aha1-like"/>
    <property type="match status" value="1"/>
</dbReference>
<feature type="domain" description="Activator of Hsp90 ATPase homologue 1/2-like C-terminal" evidence="2">
    <location>
        <begin position="26"/>
        <end position="134"/>
    </location>
</feature>
<proteinExistence type="inferred from homology"/>
<accession>A0A6J4VKC9</accession>
<sequence length="138" mass="15271">MDERGGVGKTATAGYQIGVRRTLPYSEEQVWALLLSPDGLRVWLGGPAEIVPGAPFRLDNGTSGEIRVYKPWSHVRLTWRPTGWPVPSTLQIRVIPAHRKTTLSFHQDGLAGAVERAAMKAHWEGVIGHLAEMLKRRA</sequence>
<name>A0A6J4VKC9_9BACT</name>
<comment type="similarity">
    <text evidence="1">Belongs to the AHA1 family.</text>
</comment>
<dbReference type="SUPFAM" id="SSF55961">
    <property type="entry name" value="Bet v1-like"/>
    <property type="match status" value="1"/>
</dbReference>
<dbReference type="Gene3D" id="3.30.530.20">
    <property type="match status" value="1"/>
</dbReference>
<protein>
    <recommendedName>
        <fullName evidence="2">Activator of Hsp90 ATPase homologue 1/2-like C-terminal domain-containing protein</fullName>
    </recommendedName>
</protein>
<evidence type="ECO:0000313" key="3">
    <source>
        <dbReference type="EMBL" id="CAA9578367.1"/>
    </source>
</evidence>
<gene>
    <name evidence="3" type="ORF">AVDCRST_MAG19-3634</name>
</gene>
<dbReference type="InterPro" id="IPR023393">
    <property type="entry name" value="START-like_dom_sf"/>
</dbReference>
<dbReference type="Pfam" id="PF08327">
    <property type="entry name" value="AHSA1"/>
    <property type="match status" value="1"/>
</dbReference>
<organism evidence="3">
    <name type="scientific">uncultured Thermomicrobiales bacterium</name>
    <dbReference type="NCBI Taxonomy" id="1645740"/>
    <lineage>
        <taxon>Bacteria</taxon>
        <taxon>Pseudomonadati</taxon>
        <taxon>Thermomicrobiota</taxon>
        <taxon>Thermomicrobia</taxon>
        <taxon>Thermomicrobiales</taxon>
        <taxon>environmental samples</taxon>
    </lineage>
</organism>
<evidence type="ECO:0000256" key="1">
    <source>
        <dbReference type="ARBA" id="ARBA00006817"/>
    </source>
</evidence>
<dbReference type="EMBL" id="CADCWL010000203">
    <property type="protein sequence ID" value="CAA9578367.1"/>
    <property type="molecule type" value="Genomic_DNA"/>
</dbReference>
<dbReference type="InterPro" id="IPR013538">
    <property type="entry name" value="ASHA1/2-like_C"/>
</dbReference>